<dbReference type="Gene3D" id="3.40.50.10420">
    <property type="entry name" value="NagB/RpiA/CoA transferase-like"/>
    <property type="match status" value="1"/>
</dbReference>
<gene>
    <name evidence="2" type="ORF">H8699_06610</name>
</gene>
<dbReference type="InterPro" id="IPR024185">
    <property type="entry name" value="FTHF_cligase-like_sf"/>
</dbReference>
<reference evidence="2" key="1">
    <citation type="submission" date="2020-08" db="EMBL/GenBank/DDBJ databases">
        <title>Genome public.</title>
        <authorList>
            <person name="Liu C."/>
            <person name="Sun Q."/>
        </authorList>
    </citation>
    <scope>NUCLEOTIDE SEQUENCE</scope>
    <source>
        <strain evidence="2">NSJ-44</strain>
    </source>
</reference>
<evidence type="ECO:0000313" key="2">
    <source>
        <dbReference type="EMBL" id="MBC8529095.1"/>
    </source>
</evidence>
<protein>
    <submittedName>
        <fullName evidence="2">Lactate utilization protein</fullName>
    </submittedName>
</protein>
<dbReference type="Pfam" id="PF02589">
    <property type="entry name" value="LUD_dom"/>
    <property type="match status" value="1"/>
</dbReference>
<dbReference type="PANTHER" id="PTHR36179:SF2">
    <property type="entry name" value="LUD DOMAIN-CONTAINING PROTEIN"/>
    <property type="match status" value="1"/>
</dbReference>
<feature type="domain" description="LUD" evidence="1">
    <location>
        <begin position="6"/>
        <end position="204"/>
    </location>
</feature>
<name>A0A926D2F2_9FIRM</name>
<organism evidence="2 3">
    <name type="scientific">Luoshenia tenuis</name>
    <dbReference type="NCBI Taxonomy" id="2763654"/>
    <lineage>
        <taxon>Bacteria</taxon>
        <taxon>Bacillati</taxon>
        <taxon>Bacillota</taxon>
        <taxon>Clostridia</taxon>
        <taxon>Christensenellales</taxon>
        <taxon>Christensenellaceae</taxon>
        <taxon>Luoshenia</taxon>
    </lineage>
</organism>
<dbReference type="InterPro" id="IPR003741">
    <property type="entry name" value="LUD_dom"/>
</dbReference>
<proteinExistence type="predicted"/>
<evidence type="ECO:0000313" key="3">
    <source>
        <dbReference type="Proteomes" id="UP000654279"/>
    </source>
</evidence>
<keyword evidence="3" id="KW-1185">Reference proteome</keyword>
<dbReference type="EMBL" id="JACRSO010000002">
    <property type="protein sequence ID" value="MBC8529095.1"/>
    <property type="molecule type" value="Genomic_DNA"/>
</dbReference>
<comment type="caution">
    <text evidence="2">The sequence shown here is derived from an EMBL/GenBank/DDBJ whole genome shotgun (WGS) entry which is preliminary data.</text>
</comment>
<dbReference type="AlphaFoldDB" id="A0A926D2F2"/>
<dbReference type="PANTHER" id="PTHR36179">
    <property type="entry name" value="LUD_DOM DOMAIN-CONTAINING PROTEIN"/>
    <property type="match status" value="1"/>
</dbReference>
<dbReference type="RefSeq" id="WP_249284983.1">
    <property type="nucleotide sequence ID" value="NZ_JACRSO010000002.1"/>
</dbReference>
<dbReference type="Proteomes" id="UP000654279">
    <property type="component" value="Unassembled WGS sequence"/>
</dbReference>
<accession>A0A926D2F2</accession>
<sequence length="211" mass="22990">MNEILQTTADNLNARGFDAQIFNTADEVKRAVMDFIGEGKTVGIGGSVTVRELGLYEALKDKGNDVAWHWEVMGKPGVDQSLVKTLRYKANASEYYLTSANGVSSQGVLINIDGTGNRLSATFYGPAHVFFIVGRNKIAATFEDAMNRAKNVACVLNAKRLNTQTPCTKAGKCMDCKAAARICRLTAIHEYAPSFEGPKVHVYLVDEDLGY</sequence>
<evidence type="ECO:0000259" key="1">
    <source>
        <dbReference type="Pfam" id="PF02589"/>
    </source>
</evidence>